<gene>
    <name evidence="1" type="ORF">V6N11_072702</name>
</gene>
<comment type="caution">
    <text evidence="1">The sequence shown here is derived from an EMBL/GenBank/DDBJ whole genome shotgun (WGS) entry which is preliminary data.</text>
</comment>
<proteinExistence type="predicted"/>
<keyword evidence="2" id="KW-1185">Reference proteome</keyword>
<evidence type="ECO:0000313" key="2">
    <source>
        <dbReference type="Proteomes" id="UP001396334"/>
    </source>
</evidence>
<evidence type="ECO:0000313" key="1">
    <source>
        <dbReference type="EMBL" id="KAK8479553.1"/>
    </source>
</evidence>
<accession>A0ABR1ZGI3</accession>
<dbReference type="EMBL" id="JBBPBN010001160">
    <property type="protein sequence ID" value="KAK8479553.1"/>
    <property type="molecule type" value="Genomic_DNA"/>
</dbReference>
<dbReference type="Proteomes" id="UP001396334">
    <property type="component" value="Unassembled WGS sequence"/>
</dbReference>
<name>A0ABR1ZGI3_9ROSI</name>
<protein>
    <submittedName>
        <fullName evidence="1">Uncharacterized protein</fullName>
    </submittedName>
</protein>
<sequence length="94" mass="11036">MAELNKSKKKMVFPPPLSSLNENEVEIQRSEILRAIRENGRFRLYLVVPSKTNEEKGQDKVEESCKYRVTEQGLRRCQDVAHHHGWRQPCVTTR</sequence>
<reference evidence="1 2" key="1">
    <citation type="journal article" date="2024" name="G3 (Bethesda)">
        <title>Genome assembly of Hibiscus sabdariffa L. provides insights into metabolisms of medicinal natural products.</title>
        <authorList>
            <person name="Kim T."/>
        </authorList>
    </citation>
    <scope>NUCLEOTIDE SEQUENCE [LARGE SCALE GENOMIC DNA]</scope>
    <source>
        <strain evidence="1">TK-2024</strain>
        <tissue evidence="1">Old leaves</tissue>
    </source>
</reference>
<organism evidence="1 2">
    <name type="scientific">Hibiscus sabdariffa</name>
    <name type="common">roselle</name>
    <dbReference type="NCBI Taxonomy" id="183260"/>
    <lineage>
        <taxon>Eukaryota</taxon>
        <taxon>Viridiplantae</taxon>
        <taxon>Streptophyta</taxon>
        <taxon>Embryophyta</taxon>
        <taxon>Tracheophyta</taxon>
        <taxon>Spermatophyta</taxon>
        <taxon>Magnoliopsida</taxon>
        <taxon>eudicotyledons</taxon>
        <taxon>Gunneridae</taxon>
        <taxon>Pentapetalae</taxon>
        <taxon>rosids</taxon>
        <taxon>malvids</taxon>
        <taxon>Malvales</taxon>
        <taxon>Malvaceae</taxon>
        <taxon>Malvoideae</taxon>
        <taxon>Hibiscus</taxon>
    </lineage>
</organism>